<evidence type="ECO:0000313" key="4">
    <source>
        <dbReference type="Proteomes" id="UP000050791"/>
    </source>
</evidence>
<dbReference type="PANTHER" id="PTHR46515:SF1">
    <property type="entry name" value="TATA ELEMENT MODULATORY FACTOR"/>
    <property type="match status" value="1"/>
</dbReference>
<reference evidence="5" key="1">
    <citation type="submission" date="2023-11" db="UniProtKB">
        <authorList>
            <consortium name="WormBaseParasite"/>
        </authorList>
    </citation>
    <scope>IDENTIFICATION</scope>
</reference>
<dbReference type="InterPro" id="IPR022091">
    <property type="entry name" value="TMF_TATA-bd"/>
</dbReference>
<protein>
    <recommendedName>
        <fullName evidence="3">Band 7 domain-containing protein</fullName>
    </recommendedName>
</protein>
<proteinExistence type="predicted"/>
<feature type="coiled-coil region" evidence="1">
    <location>
        <begin position="602"/>
        <end position="685"/>
    </location>
</feature>
<keyword evidence="1" id="KW-0175">Coiled coil</keyword>
<dbReference type="Pfam" id="PF12325">
    <property type="entry name" value="TMF_TATA_bd"/>
    <property type="match status" value="1"/>
</dbReference>
<feature type="coiled-coil region" evidence="1">
    <location>
        <begin position="761"/>
        <end position="795"/>
    </location>
</feature>
<keyword evidence="2" id="KW-0812">Transmembrane</keyword>
<dbReference type="SUPFAM" id="SSF55718">
    <property type="entry name" value="SCP-like"/>
    <property type="match status" value="1"/>
</dbReference>
<dbReference type="SMART" id="SM00244">
    <property type="entry name" value="PHB"/>
    <property type="match status" value="1"/>
</dbReference>
<feature type="coiled-coil region" evidence="1">
    <location>
        <begin position="850"/>
        <end position="877"/>
    </location>
</feature>
<dbReference type="GO" id="GO:0005794">
    <property type="term" value="C:Golgi apparatus"/>
    <property type="evidence" value="ECO:0007669"/>
    <property type="project" value="TreeGrafter"/>
</dbReference>
<dbReference type="GO" id="GO:0005783">
    <property type="term" value="C:endoplasmic reticulum"/>
    <property type="evidence" value="ECO:0007669"/>
    <property type="project" value="TreeGrafter"/>
</dbReference>
<keyword evidence="2" id="KW-1133">Transmembrane helix</keyword>
<name>A0AA85B8M4_9TREM</name>
<dbReference type="Pfam" id="PF01145">
    <property type="entry name" value="Band_7"/>
    <property type="match status" value="1"/>
</dbReference>
<dbReference type="InterPro" id="IPR001107">
    <property type="entry name" value="Band_7"/>
</dbReference>
<keyword evidence="2" id="KW-0472">Membrane</keyword>
<evidence type="ECO:0000259" key="3">
    <source>
        <dbReference type="SMART" id="SM00244"/>
    </source>
</evidence>
<feature type="transmembrane region" description="Helical" evidence="2">
    <location>
        <begin position="1020"/>
        <end position="1042"/>
    </location>
</feature>
<dbReference type="InterPro" id="IPR052602">
    <property type="entry name" value="Growth_transcription_reg"/>
</dbReference>
<feature type="domain" description="Band 7" evidence="3">
    <location>
        <begin position="1040"/>
        <end position="1205"/>
    </location>
</feature>
<evidence type="ECO:0000256" key="1">
    <source>
        <dbReference type="SAM" id="Coils"/>
    </source>
</evidence>
<dbReference type="WBParaSite" id="SMTH1_3880.1">
    <property type="protein sequence ID" value="SMTH1_3880.1"/>
    <property type="gene ID" value="SMTH1_3880"/>
</dbReference>
<evidence type="ECO:0000313" key="5">
    <source>
        <dbReference type="WBParaSite" id="SMTH1_3880.1"/>
    </source>
</evidence>
<dbReference type="PANTHER" id="PTHR46515">
    <property type="entry name" value="TATA ELEMENT MODULATORY FACTOR TMF1"/>
    <property type="match status" value="1"/>
</dbReference>
<organism evidence="4 5">
    <name type="scientific">Schistosoma mattheei</name>
    <dbReference type="NCBI Taxonomy" id="31246"/>
    <lineage>
        <taxon>Eukaryota</taxon>
        <taxon>Metazoa</taxon>
        <taxon>Spiralia</taxon>
        <taxon>Lophotrochozoa</taxon>
        <taxon>Platyhelminthes</taxon>
        <taxon>Trematoda</taxon>
        <taxon>Digenea</taxon>
        <taxon>Strigeidida</taxon>
        <taxon>Schistosomatoidea</taxon>
        <taxon>Schistosomatidae</taxon>
        <taxon>Schistosoma</taxon>
    </lineage>
</organism>
<feature type="coiled-coil region" evidence="1">
    <location>
        <begin position="388"/>
        <end position="505"/>
    </location>
</feature>
<sequence>MDSLEKVVYDQLDNFASSDFDKVLTDENIKTDELWEIDSTLVNDCSTVTEQKTSQDLCEKKCDAPKVTISSEYIAQESAVDVNSQLSSLEKELQLVNKPIPNEDITSLHRSSSDIVLPFTAQPVCADDDFDTNTTSSDIEVISCCNSTYGGEVHELHSSNTPTIMSPVKEPRLSSGFNQNSLVLQKYYLRGFSAPIVLNKCSSGPEHRRSVSVSQDLCMGLQNTIDDDLTFAYHDLAKKFSDVKHLLNVREAKIMQLSHENNVLQNSVSILQEQLKTTLTTQEIVTTDVSSITSEFSQRLSDTEKRLQVVCRERDQLKKVYRDDKPFVNNDIKRVNELENVILQKNEEIENLLKEGHKLSADQLKTNNLLKKLRSEQKKSKQTEASHLKQIEQLTVEVQRLRSSLENKEEILGIQLTNSTRQTKVINNLEEQQEILKIQISKNEIKISDQKQELETLINENSELKEQLNQIHCHSQAESQCVEDLEKVKAECETLKQKLNSNSRDLRAFKTQHEEQAIKWREEIQYYQGLLSDAQLKIDLLNETTTTATQPIMKQLEILQSNFNNQAFEWETKERQLNKLLAEYKLTADNAQTSEKSWRSQLQIAEDNLAVARLELNSLKQKYVDLQKIFTAEQEKSQGSMFDLQELTVKLETSKSEMNEFLSRISELQQTLLSEEQRYKALEGVNNNLCLQLEEMKLAKDQLVANKVIDQPLNSHSLDRKSPFNNEVASIPKTFQFQSDMVNQASMEYFQSHLHLREGECAHLKREIEQLTATQEKLLTEVAKQTARAEKYEKLAGVKYTNHVNRTLSQSDPFAPTTNNYHNHNIGDVIDDNDPTMELQQRYETLLILCGKLTEENNELKLDLADVKEMYRAQRELNAKLSYDSHLINNDDKFCDRHAKTHFKWPLIRHKSEDISTSGSFIQPGYKFSYETDCDVKQIEFTKPSDLIALNGLDGQTQTFNFSTAFNFSQTKSVDQDASNNYKTIFTYSDPVTNVIDCQLDIFDFMDTGYSKNLNSRLHYSFLVLSALLLIIFFPFLCWFYVKRLAKSERIIIFRLGKRMKSKGPGWVFLLPICDRYHLITLDDQLVKIKPVSGGTKDEAVVEVTCSIIFYLLESDYAFSITNKSPLDIVTTQTQLCLLSALTHLEWYYLEQGNAKIDLANETKGTLNSRCGPYGIHVKEVTIDGLVLLRPPPSHNSKSNIELVTKHLHQLSCVLLNSRGDKPLIRPPTSQSKVEQQIINLSNGSEQTNSTSMSCDTTDIISDPEITTTTITNESSSVETTPLINKVQKQYSFKSLNALSQLRISHNYPALSKAITRAQGLLNSNIACQALDCASLQLVISMENKFVKDHLPLLNSVENRNFILLYLDAGTGTVGSGCLPVDKQPANVTLFIHIDDLTDVVEGRLDVINAIKSDKAFMTGSLSVLSKMRHLLYLPPV</sequence>
<accession>A0AA85B8M4</accession>
<dbReference type="Proteomes" id="UP000050791">
    <property type="component" value="Unassembled WGS sequence"/>
</dbReference>
<evidence type="ECO:0000256" key="2">
    <source>
        <dbReference type="SAM" id="Phobius"/>
    </source>
</evidence>
<dbReference type="InterPro" id="IPR036527">
    <property type="entry name" value="SCP2_sterol-bd_dom_sf"/>
</dbReference>